<dbReference type="AlphaFoldDB" id="A0A183MA82"/>
<keyword evidence="2" id="KW-1185">Reference proteome</keyword>
<reference evidence="1 2" key="1">
    <citation type="submission" date="2018-11" db="EMBL/GenBank/DDBJ databases">
        <authorList>
            <consortium name="Pathogen Informatics"/>
        </authorList>
    </citation>
    <scope>NUCLEOTIDE SEQUENCE [LARGE SCALE GENOMIC DNA]</scope>
    <source>
        <strain evidence="1 2">Zambia</strain>
    </source>
</reference>
<gene>
    <name evidence="1" type="ORF">SMRZ_LOCUS12958</name>
</gene>
<evidence type="ECO:0000313" key="1">
    <source>
        <dbReference type="EMBL" id="VDP03128.1"/>
    </source>
</evidence>
<dbReference type="STRING" id="48269.A0A183MA82"/>
<name>A0A183MA82_9TREM</name>
<evidence type="ECO:0000313" key="2">
    <source>
        <dbReference type="Proteomes" id="UP000277204"/>
    </source>
</evidence>
<dbReference type="Proteomes" id="UP000277204">
    <property type="component" value="Unassembled WGS sequence"/>
</dbReference>
<sequence>MEKRDENLNEHLVIPIKAELGSTPRRPPLLETSSDYSVWKFKVTAYLQRVSMSEHFNYLVSYLSDEAVRSVTANGFAASDTFTKSWRILDDCFSVPVDAQQVTIRSLSRHQKTSGYLIDHLNSLQKIAVQAFPRLDVTGREELVRSRFVEGLLPCPQREHFLRSPPINTPDLKGTTLRFLAAHKLANF</sequence>
<dbReference type="EMBL" id="UZAI01008827">
    <property type="protein sequence ID" value="VDP03128.1"/>
    <property type="molecule type" value="Genomic_DNA"/>
</dbReference>
<organism evidence="1 2">
    <name type="scientific">Schistosoma margrebowiei</name>
    <dbReference type="NCBI Taxonomy" id="48269"/>
    <lineage>
        <taxon>Eukaryota</taxon>
        <taxon>Metazoa</taxon>
        <taxon>Spiralia</taxon>
        <taxon>Lophotrochozoa</taxon>
        <taxon>Platyhelminthes</taxon>
        <taxon>Trematoda</taxon>
        <taxon>Digenea</taxon>
        <taxon>Strigeidida</taxon>
        <taxon>Schistosomatoidea</taxon>
        <taxon>Schistosomatidae</taxon>
        <taxon>Schistosoma</taxon>
    </lineage>
</organism>
<protein>
    <submittedName>
        <fullName evidence="1">Uncharacterized protein</fullName>
    </submittedName>
</protein>
<accession>A0A183MA82</accession>
<proteinExistence type="predicted"/>